<comment type="caution">
    <text evidence="8">The sequence shown here is derived from an EMBL/GenBank/DDBJ whole genome shotgun (WGS) entry which is preliminary data.</text>
</comment>
<protein>
    <submittedName>
        <fullName evidence="8">Protein phosphatase 2c</fullName>
    </submittedName>
</protein>
<dbReference type="STRING" id="5353.A0A1Q3E326"/>
<evidence type="ECO:0000259" key="7">
    <source>
        <dbReference type="PROSITE" id="PS51746"/>
    </source>
</evidence>
<evidence type="ECO:0000256" key="1">
    <source>
        <dbReference type="ARBA" id="ARBA00006702"/>
    </source>
</evidence>
<feature type="domain" description="PPM-type phosphatase" evidence="7">
    <location>
        <begin position="68"/>
        <end position="341"/>
    </location>
</feature>
<reference evidence="8 9" key="2">
    <citation type="submission" date="2017-02" db="EMBL/GenBank/DDBJ databases">
        <title>A genome survey and senescence transcriptome analysis in Lentinula edodes.</title>
        <authorList>
            <person name="Sakamoto Y."/>
            <person name="Nakade K."/>
            <person name="Sato S."/>
            <person name="Yoshida Y."/>
            <person name="Miyazaki K."/>
            <person name="Natsume S."/>
            <person name="Konno N."/>
        </authorList>
    </citation>
    <scope>NUCLEOTIDE SEQUENCE [LARGE SCALE GENOMIC DNA]</scope>
    <source>
        <strain evidence="8 9">NBRC 111202</strain>
    </source>
</reference>
<dbReference type="SUPFAM" id="SSF81606">
    <property type="entry name" value="PP2C-like"/>
    <property type="match status" value="2"/>
</dbReference>
<dbReference type="Gene3D" id="3.60.40.10">
    <property type="entry name" value="PPM-type phosphatase domain"/>
    <property type="match status" value="3"/>
</dbReference>
<dbReference type="GO" id="GO:0046872">
    <property type="term" value="F:metal ion binding"/>
    <property type="evidence" value="ECO:0007669"/>
    <property type="project" value="UniProtKB-KW"/>
</dbReference>
<organism evidence="8 9">
    <name type="scientific">Lentinula edodes</name>
    <name type="common">Shiitake mushroom</name>
    <name type="synonym">Lentinus edodes</name>
    <dbReference type="NCBI Taxonomy" id="5353"/>
    <lineage>
        <taxon>Eukaryota</taxon>
        <taxon>Fungi</taxon>
        <taxon>Dikarya</taxon>
        <taxon>Basidiomycota</taxon>
        <taxon>Agaricomycotina</taxon>
        <taxon>Agaricomycetes</taxon>
        <taxon>Agaricomycetidae</taxon>
        <taxon>Agaricales</taxon>
        <taxon>Marasmiineae</taxon>
        <taxon>Omphalotaceae</taxon>
        <taxon>Lentinula</taxon>
    </lineage>
</organism>
<evidence type="ECO:0000256" key="4">
    <source>
        <dbReference type="ARBA" id="ARBA00022912"/>
    </source>
</evidence>
<reference evidence="8 9" key="1">
    <citation type="submission" date="2016-08" db="EMBL/GenBank/DDBJ databases">
        <authorList>
            <consortium name="Lentinula edodes genome sequencing consortium"/>
            <person name="Sakamoto Y."/>
            <person name="Nakade K."/>
            <person name="Sato S."/>
            <person name="Yoshida Y."/>
            <person name="Miyazaki K."/>
            <person name="Natsume S."/>
            <person name="Konno N."/>
        </authorList>
    </citation>
    <scope>NUCLEOTIDE SEQUENCE [LARGE SCALE GENOMIC DNA]</scope>
    <source>
        <strain evidence="8 9">NBRC 111202</strain>
    </source>
</reference>
<dbReference type="PROSITE" id="PS01032">
    <property type="entry name" value="PPM_1"/>
    <property type="match status" value="2"/>
</dbReference>
<gene>
    <name evidence="8" type="ORF">LENED_003163</name>
</gene>
<feature type="domain" description="PPM-type phosphatase" evidence="7">
    <location>
        <begin position="423"/>
        <end position="740"/>
    </location>
</feature>
<accession>A0A1Q3E326</accession>
<dbReference type="InterPro" id="IPR015655">
    <property type="entry name" value="PP2C"/>
</dbReference>
<evidence type="ECO:0000256" key="6">
    <source>
        <dbReference type="SAM" id="MobiDB-lite"/>
    </source>
</evidence>
<dbReference type="SMART" id="SM00332">
    <property type="entry name" value="PP2Cc"/>
    <property type="match status" value="2"/>
</dbReference>
<dbReference type="GO" id="GO:0004722">
    <property type="term" value="F:protein serine/threonine phosphatase activity"/>
    <property type="evidence" value="ECO:0007669"/>
    <property type="project" value="InterPro"/>
</dbReference>
<keyword evidence="4 5" id="KW-0904">Protein phosphatase</keyword>
<comment type="similarity">
    <text evidence="1 5">Belongs to the PP2C family.</text>
</comment>
<feature type="region of interest" description="Disordered" evidence="6">
    <location>
        <begin position="367"/>
        <end position="398"/>
    </location>
</feature>
<dbReference type="InterPro" id="IPR001932">
    <property type="entry name" value="PPM-type_phosphatase-like_dom"/>
</dbReference>
<dbReference type="CDD" id="cd00143">
    <property type="entry name" value="PP2Cc"/>
    <property type="match status" value="2"/>
</dbReference>
<feature type="compositionally biased region" description="Basic and acidic residues" evidence="6">
    <location>
        <begin position="578"/>
        <end position="592"/>
    </location>
</feature>
<feature type="region of interest" description="Disordered" evidence="6">
    <location>
        <begin position="545"/>
        <end position="631"/>
    </location>
</feature>
<keyword evidence="2" id="KW-0479">Metal-binding</keyword>
<sequence length="746" mass="82010">MPFIFLSLRPPQPSKLVLEHLILTYILSHSSIRHLPCPDCKCAPTNAYSEPITRTSGSDSFGVLNRIPTQYNSYQIGVHEAQVRGQGYFGVFDGHGNKCVSEWCGQEFHKIFLNCIHKNPTLNGLDVLKKSFLEADEVLGKMSEGSDELADSGSTAVVAFLRIEDSDGSQNFPHTDLPEHGKVKVPPQDAHRVFYCGNVGDARGVMCRNGTATRLTHDHKPSDSDEQARIRGAGGIVLRGRVFGTLAVSRSLGDHMRYESLKLKDLVIGTPYLSRTELKQDDEFCIIACDGLWDIISDQDAVDLVRNVDDAEKASRMLVEYALKNDNMISRDNVTVMVEFGGFNFLWAQTSSLVNYCSSTDDTFDENYSVSPPRSSSPLPPSSSMPRTGFSESPNARSKSITTADLDTYGILNRHAAKNIWYQVGVSENKGTRRTMEDAHSFVTDFDNIRGQGFFAIFDGHAGKHAAEWCGNHFHEYLLDSLRSAPEMAVPDLLNRTFHEVDASLSQMCEESDGKIHSGCTAVTAFLRIEDADGHQSFLDLAQSQSPYPESPVATKVQESDEPPSPHGSSGESVSGDEVTKTKKKSLSDPIKKALRSLGGGSISGAISPARKTQSPTPSTPKEAKEKKAVRIPPESSRRVLYCANAGDARGSEAYHRCRLGDSSMKDFVVGAPYTTETELIEEDEFLILACDGLWDVIGDQAAVNQIKNMDDAQSASHHLLRYALNNHTTDNVTVVVVRFKNNNNQ</sequence>
<dbReference type="PROSITE" id="PS51746">
    <property type="entry name" value="PPM_2"/>
    <property type="match status" value="2"/>
</dbReference>
<dbReference type="InterPro" id="IPR036457">
    <property type="entry name" value="PPM-type-like_dom_sf"/>
</dbReference>
<dbReference type="PANTHER" id="PTHR13832">
    <property type="entry name" value="PROTEIN PHOSPHATASE 2C"/>
    <property type="match status" value="1"/>
</dbReference>
<dbReference type="Pfam" id="PF00481">
    <property type="entry name" value="PP2C"/>
    <property type="match status" value="3"/>
</dbReference>
<dbReference type="InterPro" id="IPR000222">
    <property type="entry name" value="PP2C_BS"/>
</dbReference>
<feature type="compositionally biased region" description="Low complexity" evidence="6">
    <location>
        <begin position="567"/>
        <end position="577"/>
    </location>
</feature>
<evidence type="ECO:0000256" key="5">
    <source>
        <dbReference type="RuleBase" id="RU003465"/>
    </source>
</evidence>
<name>A0A1Q3E326_LENED</name>
<evidence type="ECO:0000313" key="9">
    <source>
        <dbReference type="Proteomes" id="UP000188533"/>
    </source>
</evidence>
<dbReference type="AlphaFoldDB" id="A0A1Q3E326"/>
<evidence type="ECO:0000256" key="3">
    <source>
        <dbReference type="ARBA" id="ARBA00022801"/>
    </source>
</evidence>
<evidence type="ECO:0000313" key="8">
    <source>
        <dbReference type="EMBL" id="GAW01561.1"/>
    </source>
</evidence>
<dbReference type="EMBL" id="BDGU01000066">
    <property type="protein sequence ID" value="GAW01561.1"/>
    <property type="molecule type" value="Genomic_DNA"/>
</dbReference>
<keyword evidence="9" id="KW-1185">Reference proteome</keyword>
<keyword evidence="3 5" id="KW-0378">Hydrolase</keyword>
<dbReference type="PANTHER" id="PTHR13832:SF837">
    <property type="entry name" value="PROTEIN PHOSPHATASE 2C-LIKE DOMAIN-CONTAINING PROTEIN 1"/>
    <property type="match status" value="1"/>
</dbReference>
<proteinExistence type="inferred from homology"/>
<dbReference type="Proteomes" id="UP000188533">
    <property type="component" value="Unassembled WGS sequence"/>
</dbReference>
<evidence type="ECO:0000256" key="2">
    <source>
        <dbReference type="ARBA" id="ARBA00022723"/>
    </source>
</evidence>